<name>A0A9I9EJL3_CUCME</name>
<dbReference type="EnsemblPlants" id="MELO3C034338.2.1">
    <property type="protein sequence ID" value="MELO3C034338.2.1"/>
    <property type="gene ID" value="MELO3C034338.2"/>
</dbReference>
<proteinExistence type="predicted"/>
<evidence type="ECO:0000313" key="1">
    <source>
        <dbReference type="EnsemblPlants" id="MELO3C034338.2.1"/>
    </source>
</evidence>
<protein>
    <submittedName>
        <fullName evidence="1">Uncharacterized protein</fullName>
    </submittedName>
</protein>
<reference evidence="1" key="1">
    <citation type="submission" date="2023-03" db="UniProtKB">
        <authorList>
            <consortium name="EnsemblPlants"/>
        </authorList>
    </citation>
    <scope>IDENTIFICATION</scope>
</reference>
<accession>A0A9I9EJL3</accession>
<sequence length="78" mass="9006">MKEKKEKRRVPNLLHNFFLYTKHLSPNPSALFSLAQRRIDTAFHSSSLSLCLSCPFPSSSFSSLRFIKHFQSLLLPKP</sequence>
<organism evidence="1">
    <name type="scientific">Cucumis melo</name>
    <name type="common">Muskmelon</name>
    <dbReference type="NCBI Taxonomy" id="3656"/>
    <lineage>
        <taxon>Eukaryota</taxon>
        <taxon>Viridiplantae</taxon>
        <taxon>Streptophyta</taxon>
        <taxon>Embryophyta</taxon>
        <taxon>Tracheophyta</taxon>
        <taxon>Spermatophyta</taxon>
        <taxon>Magnoliopsida</taxon>
        <taxon>eudicotyledons</taxon>
        <taxon>Gunneridae</taxon>
        <taxon>Pentapetalae</taxon>
        <taxon>rosids</taxon>
        <taxon>fabids</taxon>
        <taxon>Cucurbitales</taxon>
        <taxon>Cucurbitaceae</taxon>
        <taxon>Benincaseae</taxon>
        <taxon>Cucumis</taxon>
    </lineage>
</organism>
<dbReference type="AlphaFoldDB" id="A0A9I9EJL3"/>
<dbReference type="Gramene" id="MELO3C034338.2.1">
    <property type="protein sequence ID" value="MELO3C034338.2.1"/>
    <property type="gene ID" value="MELO3C034338.2"/>
</dbReference>